<evidence type="ECO:0000256" key="4">
    <source>
        <dbReference type="ARBA" id="ARBA00022785"/>
    </source>
</evidence>
<comment type="pathway">
    <text evidence="5">tRNA modification; tRNA-queuosine biosynthesis.</text>
</comment>
<dbReference type="RefSeq" id="WP_385876519.1">
    <property type="nucleotide sequence ID" value="NZ_JBHLXE010000048.1"/>
</dbReference>
<dbReference type="Gene3D" id="2.40.10.240">
    <property type="entry name" value="QueA-like"/>
    <property type="match status" value="1"/>
</dbReference>
<comment type="caution">
    <text evidence="6">The sequence shown here is derived from an EMBL/GenBank/DDBJ whole genome shotgun (WGS) entry which is preliminary data.</text>
</comment>
<dbReference type="InterPro" id="IPR042119">
    <property type="entry name" value="QueA_dom2"/>
</dbReference>
<evidence type="ECO:0000256" key="1">
    <source>
        <dbReference type="ARBA" id="ARBA00022490"/>
    </source>
</evidence>
<dbReference type="EC" id="2.4.99.17" evidence="5"/>
<dbReference type="Gene3D" id="3.40.1780.10">
    <property type="entry name" value="QueA-like"/>
    <property type="match status" value="1"/>
</dbReference>
<comment type="catalytic activity">
    <reaction evidence="5">
        <text>7-aminomethyl-7-carbaguanosine(34) in tRNA + S-adenosyl-L-methionine = epoxyqueuosine(34) in tRNA + adenine + L-methionine + 2 H(+)</text>
        <dbReference type="Rhea" id="RHEA:32155"/>
        <dbReference type="Rhea" id="RHEA-COMP:10342"/>
        <dbReference type="Rhea" id="RHEA-COMP:18582"/>
        <dbReference type="ChEBI" id="CHEBI:15378"/>
        <dbReference type="ChEBI" id="CHEBI:16708"/>
        <dbReference type="ChEBI" id="CHEBI:57844"/>
        <dbReference type="ChEBI" id="CHEBI:59789"/>
        <dbReference type="ChEBI" id="CHEBI:82833"/>
        <dbReference type="ChEBI" id="CHEBI:194443"/>
        <dbReference type="EC" id="2.4.99.17"/>
    </reaction>
</comment>
<dbReference type="GO" id="GO:0051075">
    <property type="term" value="F:S-adenosylmethionine:tRNA ribosyltransferase-isomerase activity"/>
    <property type="evidence" value="ECO:0007669"/>
    <property type="project" value="UniProtKB-EC"/>
</dbReference>
<dbReference type="Proteomes" id="UP001589758">
    <property type="component" value="Unassembled WGS sequence"/>
</dbReference>
<dbReference type="HAMAP" id="MF_00113">
    <property type="entry name" value="QueA"/>
    <property type="match status" value="1"/>
</dbReference>
<keyword evidence="4 5" id="KW-0671">Queuosine biosynthesis</keyword>
<organism evidence="6 7">
    <name type="scientific">Thorsellia kenyensis</name>
    <dbReference type="NCBI Taxonomy" id="1549888"/>
    <lineage>
        <taxon>Bacteria</taxon>
        <taxon>Pseudomonadati</taxon>
        <taxon>Pseudomonadota</taxon>
        <taxon>Gammaproteobacteria</taxon>
        <taxon>Enterobacterales</taxon>
        <taxon>Thorselliaceae</taxon>
        <taxon>Thorsellia</taxon>
    </lineage>
</organism>
<dbReference type="SUPFAM" id="SSF111337">
    <property type="entry name" value="QueA-like"/>
    <property type="match status" value="1"/>
</dbReference>
<dbReference type="NCBIfam" id="TIGR00113">
    <property type="entry name" value="queA"/>
    <property type="match status" value="1"/>
</dbReference>
<sequence length="377" mass="42457">MNLKDFYFDLPEELIAKYPSPKRRDCRLLELNGHSGELFDKTFSDVVDEISEHDLLIFNNTKVIPARVYGYKESGGKIEILVERLLDEYRALAHIRSSKSPKPGTKLLLCQNNSSTHLDLNTAKENPSCIFEVIMTKRHDTLFEINSGNTPILTILNTIGHMPLPPYINRADEISDKERYQTVYAKTEGAVAAPTAGLHFDEELIESIKSKGAQIAYVTLHVGAGTFQPVRVENILDHQMHSEYAVVSAETVEAIKMCKRQGGRVIAVGTTSMRSLESAALASLPNSLTEIDKRTVEFDVEALNSFQNDTNIFIYPGYTFKLVDTLITNFHLPESTLIMLVSAFAGYEHTMNAYEHAIKNKYQFFSYGDAMLIKKYN</sequence>
<keyword evidence="2 5" id="KW-0808">Transferase</keyword>
<protein>
    <recommendedName>
        <fullName evidence="5">S-adenosylmethionine:tRNA ribosyltransferase-isomerase</fullName>
        <ecNumber evidence="5">2.4.99.17</ecNumber>
    </recommendedName>
    <alternativeName>
        <fullName evidence="5">Queuosine biosynthesis protein QueA</fullName>
    </alternativeName>
</protein>
<reference evidence="6 7" key="1">
    <citation type="submission" date="2024-09" db="EMBL/GenBank/DDBJ databases">
        <authorList>
            <person name="Sun Q."/>
            <person name="Mori K."/>
        </authorList>
    </citation>
    <scope>NUCLEOTIDE SEQUENCE [LARGE SCALE GENOMIC DNA]</scope>
    <source>
        <strain evidence="6 7">CCM 8545</strain>
    </source>
</reference>
<dbReference type="InterPro" id="IPR003699">
    <property type="entry name" value="QueA"/>
</dbReference>
<keyword evidence="1 5" id="KW-0963">Cytoplasm</keyword>
<name>A0ABV6C8W9_9GAMM</name>
<evidence type="ECO:0000313" key="7">
    <source>
        <dbReference type="Proteomes" id="UP001589758"/>
    </source>
</evidence>
<comment type="subcellular location">
    <subcellularLocation>
        <location evidence="5">Cytoplasm</location>
    </subcellularLocation>
</comment>
<dbReference type="InterPro" id="IPR042118">
    <property type="entry name" value="QueA_dom1"/>
</dbReference>
<dbReference type="EMBL" id="JBHLXE010000048">
    <property type="protein sequence ID" value="MFC0179417.1"/>
    <property type="molecule type" value="Genomic_DNA"/>
</dbReference>
<dbReference type="Pfam" id="PF02547">
    <property type="entry name" value="Queuosine_synth"/>
    <property type="match status" value="1"/>
</dbReference>
<evidence type="ECO:0000256" key="5">
    <source>
        <dbReference type="HAMAP-Rule" id="MF_00113"/>
    </source>
</evidence>
<dbReference type="NCBIfam" id="NF001140">
    <property type="entry name" value="PRK00147.1"/>
    <property type="match status" value="1"/>
</dbReference>
<comment type="function">
    <text evidence="5">Transfers and isomerizes the ribose moiety from AdoMet to the 7-aminomethyl group of 7-deazaguanine (preQ1-tRNA) to give epoxyqueuosine (oQ-tRNA).</text>
</comment>
<evidence type="ECO:0000256" key="3">
    <source>
        <dbReference type="ARBA" id="ARBA00022691"/>
    </source>
</evidence>
<comment type="subunit">
    <text evidence="5">Monomer.</text>
</comment>
<proteinExistence type="inferred from homology"/>
<dbReference type="PANTHER" id="PTHR30307">
    <property type="entry name" value="S-ADENOSYLMETHIONINE:TRNA RIBOSYLTRANSFERASE-ISOMERASE"/>
    <property type="match status" value="1"/>
</dbReference>
<keyword evidence="7" id="KW-1185">Reference proteome</keyword>
<evidence type="ECO:0000256" key="2">
    <source>
        <dbReference type="ARBA" id="ARBA00022679"/>
    </source>
</evidence>
<keyword evidence="6" id="KW-0328">Glycosyltransferase</keyword>
<evidence type="ECO:0000313" key="6">
    <source>
        <dbReference type="EMBL" id="MFC0179417.1"/>
    </source>
</evidence>
<dbReference type="InterPro" id="IPR036100">
    <property type="entry name" value="QueA_sf"/>
</dbReference>
<keyword evidence="3 5" id="KW-0949">S-adenosyl-L-methionine</keyword>
<dbReference type="PANTHER" id="PTHR30307:SF0">
    <property type="entry name" value="S-ADENOSYLMETHIONINE:TRNA RIBOSYLTRANSFERASE-ISOMERASE"/>
    <property type="match status" value="1"/>
</dbReference>
<comment type="similarity">
    <text evidence="5">Belongs to the QueA family.</text>
</comment>
<accession>A0ABV6C8W9</accession>
<gene>
    <name evidence="5 6" type="primary">queA</name>
    <name evidence="6" type="ORF">ACFFIT_04815</name>
</gene>